<accession>A0A9P3FZU9</accession>
<sequence length="471" mass="52655">MVALLKVTQAVDSATWRAAWDTQFFPQLAHIIASGYCCGYTRDQLTSSLGQDPDILGTIICSIEIFTTAIVREEKTGGSHWARLQLQIVLDIIQDDFPRLWDNLWEIREPFLVSEAACAPGGPGYGPSLHASLSHLAVLSSMELENQRGIAMNLDTSRTPHLALLFWIYNRGPELRAISASRVSTALEGRPWNDFYRSVAQGCTGKEQITAAFLRDLKSEDIIGQHLYSTITLILMLRHRLPKMPLLLETPEERQLVPWTLGAARRELCRGDSSAVWHGDVMYTTFAVLKAIYVLPDNEAEIPHLSARQTYGLLALMARYVVPLMEGEDSDAGADYLTGLTARCRTLLRRRSTPEASAELRALARHTHSAWKASADEISQRRLGPRFPAWRHFLILWRALGDVLRYDPEGDDASPVFGALDRCGWDGCLCSVHKPAHSLRVCKGCWVVAYCGAQCQKSDWVSGGHRQKCRQ</sequence>
<dbReference type="SUPFAM" id="SSF144232">
    <property type="entry name" value="HIT/MYND zinc finger-like"/>
    <property type="match status" value="1"/>
</dbReference>
<protein>
    <submittedName>
        <fullName evidence="6">Zinc finger MYND domain-containing protein</fullName>
    </submittedName>
</protein>
<dbReference type="InterPro" id="IPR002893">
    <property type="entry name" value="Znf_MYND"/>
</dbReference>
<dbReference type="Pfam" id="PF01753">
    <property type="entry name" value="zf-MYND"/>
    <property type="match status" value="1"/>
</dbReference>
<keyword evidence="1" id="KW-0479">Metal-binding</keyword>
<comment type="caution">
    <text evidence="6">The sequence shown here is derived from an EMBL/GenBank/DDBJ whole genome shotgun (WGS) entry which is preliminary data.</text>
</comment>
<organism evidence="6 7">
    <name type="scientific">Phanerochaete sordida</name>
    <dbReference type="NCBI Taxonomy" id="48140"/>
    <lineage>
        <taxon>Eukaryota</taxon>
        <taxon>Fungi</taxon>
        <taxon>Dikarya</taxon>
        <taxon>Basidiomycota</taxon>
        <taxon>Agaricomycotina</taxon>
        <taxon>Agaricomycetes</taxon>
        <taxon>Polyporales</taxon>
        <taxon>Phanerochaetaceae</taxon>
        <taxon>Phanerochaete</taxon>
    </lineage>
</organism>
<keyword evidence="2 4" id="KW-0863">Zinc-finger</keyword>
<feature type="domain" description="MYND-type" evidence="5">
    <location>
        <begin position="428"/>
        <end position="469"/>
    </location>
</feature>
<dbReference type="PROSITE" id="PS50865">
    <property type="entry name" value="ZF_MYND_2"/>
    <property type="match status" value="1"/>
</dbReference>
<evidence type="ECO:0000256" key="1">
    <source>
        <dbReference type="ARBA" id="ARBA00022723"/>
    </source>
</evidence>
<dbReference type="OrthoDB" id="432970at2759"/>
<dbReference type="AlphaFoldDB" id="A0A9P3FZU9"/>
<evidence type="ECO:0000313" key="7">
    <source>
        <dbReference type="Proteomes" id="UP000703269"/>
    </source>
</evidence>
<keyword evidence="7" id="KW-1185">Reference proteome</keyword>
<evidence type="ECO:0000313" key="6">
    <source>
        <dbReference type="EMBL" id="GJE85159.1"/>
    </source>
</evidence>
<dbReference type="EMBL" id="BPQB01000002">
    <property type="protein sequence ID" value="GJE85159.1"/>
    <property type="molecule type" value="Genomic_DNA"/>
</dbReference>
<evidence type="ECO:0000256" key="4">
    <source>
        <dbReference type="PROSITE-ProRule" id="PRU00134"/>
    </source>
</evidence>
<keyword evidence="3" id="KW-0862">Zinc</keyword>
<evidence type="ECO:0000259" key="5">
    <source>
        <dbReference type="PROSITE" id="PS50865"/>
    </source>
</evidence>
<name>A0A9P3FZU9_9APHY</name>
<proteinExistence type="predicted"/>
<dbReference type="Gene3D" id="6.10.140.2220">
    <property type="match status" value="1"/>
</dbReference>
<gene>
    <name evidence="6" type="ORF">PsYK624_012370</name>
</gene>
<dbReference type="GO" id="GO:0008270">
    <property type="term" value="F:zinc ion binding"/>
    <property type="evidence" value="ECO:0007669"/>
    <property type="project" value="UniProtKB-KW"/>
</dbReference>
<evidence type="ECO:0000256" key="2">
    <source>
        <dbReference type="ARBA" id="ARBA00022771"/>
    </source>
</evidence>
<evidence type="ECO:0000256" key="3">
    <source>
        <dbReference type="ARBA" id="ARBA00022833"/>
    </source>
</evidence>
<dbReference type="Proteomes" id="UP000703269">
    <property type="component" value="Unassembled WGS sequence"/>
</dbReference>
<reference evidence="6 7" key="1">
    <citation type="submission" date="2021-08" db="EMBL/GenBank/DDBJ databases">
        <title>Draft Genome Sequence of Phanerochaete sordida strain YK-624.</title>
        <authorList>
            <person name="Mori T."/>
            <person name="Dohra H."/>
            <person name="Suzuki T."/>
            <person name="Kawagishi H."/>
            <person name="Hirai H."/>
        </authorList>
    </citation>
    <scope>NUCLEOTIDE SEQUENCE [LARGE SCALE GENOMIC DNA]</scope>
    <source>
        <strain evidence="6 7">YK-624</strain>
    </source>
</reference>